<keyword evidence="3" id="KW-1185">Reference proteome</keyword>
<comment type="caution">
    <text evidence="2">The sequence shown here is derived from an EMBL/GenBank/DDBJ whole genome shotgun (WGS) entry which is preliminary data.</text>
</comment>
<accession>A0A9P9HAH1</accession>
<organism evidence="2 3">
    <name type="scientific">Fusarium redolens</name>
    <dbReference type="NCBI Taxonomy" id="48865"/>
    <lineage>
        <taxon>Eukaryota</taxon>
        <taxon>Fungi</taxon>
        <taxon>Dikarya</taxon>
        <taxon>Ascomycota</taxon>
        <taxon>Pezizomycotina</taxon>
        <taxon>Sordariomycetes</taxon>
        <taxon>Hypocreomycetidae</taxon>
        <taxon>Hypocreales</taxon>
        <taxon>Nectriaceae</taxon>
        <taxon>Fusarium</taxon>
        <taxon>Fusarium redolens species complex</taxon>
    </lineage>
</organism>
<feature type="compositionally biased region" description="Low complexity" evidence="1">
    <location>
        <begin position="105"/>
        <end position="117"/>
    </location>
</feature>
<dbReference type="GeneID" id="70229273"/>
<reference evidence="2" key="1">
    <citation type="journal article" date="2021" name="Nat. Commun.">
        <title>Genetic determinants of endophytism in the Arabidopsis root mycobiome.</title>
        <authorList>
            <person name="Mesny F."/>
            <person name="Miyauchi S."/>
            <person name="Thiergart T."/>
            <person name="Pickel B."/>
            <person name="Atanasova L."/>
            <person name="Karlsson M."/>
            <person name="Huettel B."/>
            <person name="Barry K.W."/>
            <person name="Haridas S."/>
            <person name="Chen C."/>
            <person name="Bauer D."/>
            <person name="Andreopoulos W."/>
            <person name="Pangilinan J."/>
            <person name="LaButti K."/>
            <person name="Riley R."/>
            <person name="Lipzen A."/>
            <person name="Clum A."/>
            <person name="Drula E."/>
            <person name="Henrissat B."/>
            <person name="Kohler A."/>
            <person name="Grigoriev I.V."/>
            <person name="Martin F.M."/>
            <person name="Hacquard S."/>
        </authorList>
    </citation>
    <scope>NUCLEOTIDE SEQUENCE</scope>
    <source>
        <strain evidence="2">MPI-CAGE-AT-0023</strain>
    </source>
</reference>
<sequence length="160" mass="17769">MELSWLQNLNLLLNRITSACPQTNVWRSEIVNEAKHTLLCLANRRSLSGGRRVVTNEHLTRALHYFDVRMLVADVDFEEAEETSSPRSDFFQRYYVHSTSDDASDNQSGSSSSTSTKRQSDNRDAASSAKTTIAGAKRKASNDPSSPTSLPQSSRARKSS</sequence>
<protein>
    <submittedName>
        <fullName evidence="2">Uncharacterized protein</fullName>
    </submittedName>
</protein>
<dbReference type="OrthoDB" id="5105441at2759"/>
<feature type="compositionally biased region" description="Polar residues" evidence="1">
    <location>
        <begin position="142"/>
        <end position="154"/>
    </location>
</feature>
<dbReference type="Proteomes" id="UP000720189">
    <property type="component" value="Unassembled WGS sequence"/>
</dbReference>
<dbReference type="EMBL" id="JAGMUX010000007">
    <property type="protein sequence ID" value="KAH7253671.1"/>
    <property type="molecule type" value="Genomic_DNA"/>
</dbReference>
<evidence type="ECO:0000313" key="2">
    <source>
        <dbReference type="EMBL" id="KAH7253671.1"/>
    </source>
</evidence>
<dbReference type="AlphaFoldDB" id="A0A9P9HAH1"/>
<gene>
    <name evidence="2" type="ORF">BKA55DRAFT_689168</name>
</gene>
<evidence type="ECO:0000313" key="3">
    <source>
        <dbReference type="Proteomes" id="UP000720189"/>
    </source>
</evidence>
<dbReference type="RefSeq" id="XP_046049918.1">
    <property type="nucleotide sequence ID" value="XM_046199319.1"/>
</dbReference>
<proteinExistence type="predicted"/>
<feature type="region of interest" description="Disordered" evidence="1">
    <location>
        <begin position="99"/>
        <end position="160"/>
    </location>
</feature>
<name>A0A9P9HAH1_FUSRE</name>
<evidence type="ECO:0000256" key="1">
    <source>
        <dbReference type="SAM" id="MobiDB-lite"/>
    </source>
</evidence>